<feature type="region of interest" description="Disordered" evidence="1">
    <location>
        <begin position="376"/>
        <end position="396"/>
    </location>
</feature>
<accession>A0A8K0PLR8</accession>
<evidence type="ECO:0000256" key="1">
    <source>
        <dbReference type="SAM" id="MobiDB-lite"/>
    </source>
</evidence>
<feature type="compositionally biased region" description="Basic and acidic residues" evidence="1">
    <location>
        <begin position="378"/>
        <end position="396"/>
    </location>
</feature>
<dbReference type="EMBL" id="JAESVG020000002">
    <property type="protein sequence ID" value="KAG8630254.1"/>
    <property type="molecule type" value="Genomic_DNA"/>
</dbReference>
<dbReference type="AlphaFoldDB" id="A0A8K0PLR8"/>
<comment type="caution">
    <text evidence="4">The sequence shown here is derived from an EMBL/GenBank/DDBJ whole genome shotgun (WGS) entry which is preliminary data.</text>
</comment>
<keyword evidence="3" id="KW-0732">Signal</keyword>
<feature type="chain" id="PRO_5035469722" evidence="3">
    <location>
        <begin position="20"/>
        <end position="396"/>
    </location>
</feature>
<protein>
    <submittedName>
        <fullName evidence="4">Uncharacterized protein</fullName>
    </submittedName>
</protein>
<name>A0A8K0PLR8_9PEZI</name>
<feature type="compositionally biased region" description="Pro residues" evidence="1">
    <location>
        <begin position="276"/>
        <end position="287"/>
    </location>
</feature>
<evidence type="ECO:0000313" key="4">
    <source>
        <dbReference type="EMBL" id="KAG8630254.1"/>
    </source>
</evidence>
<proteinExistence type="predicted"/>
<gene>
    <name evidence="4" type="ORF">KVT40_001873</name>
</gene>
<dbReference type="Proteomes" id="UP000809789">
    <property type="component" value="Unassembled WGS sequence"/>
</dbReference>
<reference evidence="4" key="1">
    <citation type="submission" date="2021-07" db="EMBL/GenBank/DDBJ databases">
        <title>Elsinoe batatas strain:CRI-CJ2 Genome sequencing and assembly.</title>
        <authorList>
            <person name="Huang L."/>
        </authorList>
    </citation>
    <scope>NUCLEOTIDE SEQUENCE</scope>
    <source>
        <strain evidence="4">CRI-CJ2</strain>
    </source>
</reference>
<feature type="compositionally biased region" description="Polar residues" evidence="1">
    <location>
        <begin position="241"/>
        <end position="261"/>
    </location>
</feature>
<feature type="region of interest" description="Disordered" evidence="1">
    <location>
        <begin position="222"/>
        <end position="287"/>
    </location>
</feature>
<evidence type="ECO:0000256" key="2">
    <source>
        <dbReference type="SAM" id="Phobius"/>
    </source>
</evidence>
<evidence type="ECO:0000256" key="3">
    <source>
        <dbReference type="SAM" id="SignalP"/>
    </source>
</evidence>
<feature type="transmembrane region" description="Helical" evidence="2">
    <location>
        <begin position="331"/>
        <end position="354"/>
    </location>
</feature>
<organism evidence="4 5">
    <name type="scientific">Elsinoe batatas</name>
    <dbReference type="NCBI Taxonomy" id="2601811"/>
    <lineage>
        <taxon>Eukaryota</taxon>
        <taxon>Fungi</taxon>
        <taxon>Dikarya</taxon>
        <taxon>Ascomycota</taxon>
        <taxon>Pezizomycotina</taxon>
        <taxon>Dothideomycetes</taxon>
        <taxon>Dothideomycetidae</taxon>
        <taxon>Myriangiales</taxon>
        <taxon>Elsinoaceae</taxon>
        <taxon>Elsinoe</taxon>
    </lineage>
</organism>
<keyword evidence="2" id="KW-1133">Transmembrane helix</keyword>
<feature type="signal peptide" evidence="3">
    <location>
        <begin position="1"/>
        <end position="19"/>
    </location>
</feature>
<sequence>MVVLFLMLMVALIPTHMSALSLMIEDVSRFRDMRPANGIPAGCLWKVLGDWTPPQEQLGQFKSPAQRYFPKGNIPVDGQAVLSTIILFFTFVWRLMSMFDISRDKFQHMFRDRPSRFFETKIQKYMASTGSLLRRFLRWSLRVTLITLYLIHTLSWDALDSYAGSIWLITINLSVGTGQLIQIRSQLPPTIREEEATWTFGQIMPLALLALPIIAVAEDMLTKPPNPRSPRTDSSVSTSSLPNNHHTSTIPDDTKYPTTQYHPLPPPNNRTNSPTAPSPGPSPPPSLPIQAHLLTTKLYTLLFWETHAMLAFTAIWLPISRISFGKGENFWLNYMFIPMTIWVLGGTIVVFGPLSGVFGGRRLRGVMEEAGMGLGVKGTEREGSRGGRDAKNKEGK</sequence>
<keyword evidence="2" id="KW-0812">Transmembrane</keyword>
<dbReference type="OrthoDB" id="5427664at2759"/>
<evidence type="ECO:0000313" key="5">
    <source>
        <dbReference type="Proteomes" id="UP000809789"/>
    </source>
</evidence>
<keyword evidence="2" id="KW-0472">Membrane</keyword>
<keyword evidence="5" id="KW-1185">Reference proteome</keyword>
<feature type="transmembrane region" description="Helical" evidence="2">
    <location>
        <begin position="80"/>
        <end position="101"/>
    </location>
</feature>
<feature type="transmembrane region" description="Helical" evidence="2">
    <location>
        <begin position="298"/>
        <end position="319"/>
    </location>
</feature>